<organism evidence="2 3">
    <name type="scientific">Prunus dulcis</name>
    <name type="common">Almond</name>
    <name type="synonym">Amygdalus dulcis</name>
    <dbReference type="NCBI Taxonomy" id="3755"/>
    <lineage>
        <taxon>Eukaryota</taxon>
        <taxon>Viridiplantae</taxon>
        <taxon>Streptophyta</taxon>
        <taxon>Embryophyta</taxon>
        <taxon>Tracheophyta</taxon>
        <taxon>Spermatophyta</taxon>
        <taxon>Magnoliopsida</taxon>
        <taxon>eudicotyledons</taxon>
        <taxon>Gunneridae</taxon>
        <taxon>Pentapetalae</taxon>
        <taxon>rosids</taxon>
        <taxon>fabids</taxon>
        <taxon>Rosales</taxon>
        <taxon>Rosaceae</taxon>
        <taxon>Amygdaloideae</taxon>
        <taxon>Amygdaleae</taxon>
        <taxon>Prunus</taxon>
    </lineage>
</organism>
<evidence type="ECO:0000313" key="3">
    <source>
        <dbReference type="Proteomes" id="UP001054821"/>
    </source>
</evidence>
<gene>
    <name evidence="2" type="ORF">L3X38_033958</name>
</gene>
<evidence type="ECO:0000256" key="1">
    <source>
        <dbReference type="SAM" id="MobiDB-lite"/>
    </source>
</evidence>
<dbReference type="AlphaFoldDB" id="A0AAD4VGX4"/>
<dbReference type="Proteomes" id="UP001054821">
    <property type="component" value="Chromosome 6"/>
</dbReference>
<feature type="compositionally biased region" description="Basic residues" evidence="1">
    <location>
        <begin position="82"/>
        <end position="91"/>
    </location>
</feature>
<keyword evidence="3" id="KW-1185">Reference proteome</keyword>
<evidence type="ECO:0000313" key="2">
    <source>
        <dbReference type="EMBL" id="KAI5324885.1"/>
    </source>
</evidence>
<name>A0AAD4VGX4_PRUDU</name>
<proteinExistence type="predicted"/>
<sequence>MNTLGQLRNRRVTGLEGQLRGVGVCTGPEGQLRGIGAYIDGSSARKKEKRKEKKGCEHLGSVEKQKVHRSGRTAQGYWGPRGRLKRKKKKKVTDTLDQLRNQRPTGSEGQLKGIGVRLGSVSKKKQRSMRPTRSAEA</sequence>
<accession>A0AAD4VGX4</accession>
<protein>
    <submittedName>
        <fullName evidence="2">Uncharacterized protein</fullName>
    </submittedName>
</protein>
<reference evidence="2 3" key="1">
    <citation type="journal article" date="2022" name="G3 (Bethesda)">
        <title>Whole-genome sequence and methylome profiling of the almond [Prunus dulcis (Mill.) D.A. Webb] cultivar 'Nonpareil'.</title>
        <authorList>
            <person name="D'Amico-Willman K.M."/>
            <person name="Ouma W.Z."/>
            <person name="Meulia T."/>
            <person name="Sideli G.M."/>
            <person name="Gradziel T.M."/>
            <person name="Fresnedo-Ramirez J."/>
        </authorList>
    </citation>
    <scope>NUCLEOTIDE SEQUENCE [LARGE SCALE GENOMIC DNA]</scope>
    <source>
        <strain evidence="2">Clone GOH B32 T37-40</strain>
    </source>
</reference>
<dbReference type="EMBL" id="JAJFAZ020000006">
    <property type="protein sequence ID" value="KAI5324885.1"/>
    <property type="molecule type" value="Genomic_DNA"/>
</dbReference>
<comment type="caution">
    <text evidence="2">The sequence shown here is derived from an EMBL/GenBank/DDBJ whole genome shotgun (WGS) entry which is preliminary data.</text>
</comment>
<feature type="compositionally biased region" description="Polar residues" evidence="1">
    <location>
        <begin position="95"/>
        <end position="108"/>
    </location>
</feature>
<feature type="region of interest" description="Disordered" evidence="1">
    <location>
        <begin position="60"/>
        <end position="137"/>
    </location>
</feature>